<evidence type="ECO:0000313" key="2">
    <source>
        <dbReference type="Proteomes" id="UP000051164"/>
    </source>
</evidence>
<organism evidence="1 2">
    <name type="scientific">Lentilactobacillus kefiri DSM 20587 = JCM 5818</name>
    <dbReference type="NCBI Taxonomy" id="1423764"/>
    <lineage>
        <taxon>Bacteria</taxon>
        <taxon>Bacillati</taxon>
        <taxon>Bacillota</taxon>
        <taxon>Bacilli</taxon>
        <taxon>Lactobacillales</taxon>
        <taxon>Lactobacillaceae</taxon>
        <taxon>Lentilactobacillus</taxon>
    </lineage>
</organism>
<proteinExistence type="predicted"/>
<comment type="caution">
    <text evidence="1">The sequence shown here is derived from an EMBL/GenBank/DDBJ whole genome shotgun (WGS) entry which is preliminary data.</text>
</comment>
<name>A0A8E1RID1_LENKE</name>
<dbReference type="Proteomes" id="UP000051164">
    <property type="component" value="Unassembled WGS sequence"/>
</dbReference>
<sequence length="53" mass="6168">MIPHFQMTNICNCFHCLDIGIAIIKLSNTGETFINIKYIFLNMFVKMLDNDVE</sequence>
<reference evidence="1 2" key="1">
    <citation type="journal article" date="2015" name="Genome Announc.">
        <title>Expanding the biotechnology potential of lactobacilli through comparative genomics of 213 strains and associated genera.</title>
        <authorList>
            <person name="Sun Z."/>
            <person name="Harris H.M."/>
            <person name="McCann A."/>
            <person name="Guo C."/>
            <person name="Argimon S."/>
            <person name="Zhang W."/>
            <person name="Yang X."/>
            <person name="Jeffery I.B."/>
            <person name="Cooney J.C."/>
            <person name="Kagawa T.F."/>
            <person name="Liu W."/>
            <person name="Song Y."/>
            <person name="Salvetti E."/>
            <person name="Wrobel A."/>
            <person name="Rasinkangas P."/>
            <person name="Parkhill J."/>
            <person name="Rea M.C."/>
            <person name="O'Sullivan O."/>
            <person name="Ritari J."/>
            <person name="Douillard F.P."/>
            <person name="Paul Ross R."/>
            <person name="Yang R."/>
            <person name="Briner A.E."/>
            <person name="Felis G.E."/>
            <person name="de Vos W.M."/>
            <person name="Barrangou R."/>
            <person name="Klaenhammer T.R."/>
            <person name="Caufield P.W."/>
            <person name="Cui Y."/>
            <person name="Zhang H."/>
            <person name="O'Toole P.W."/>
        </authorList>
    </citation>
    <scope>NUCLEOTIDE SEQUENCE [LARGE SCALE GENOMIC DNA]</scope>
    <source>
        <strain evidence="1 2">DSM 20587</strain>
    </source>
</reference>
<protein>
    <submittedName>
        <fullName evidence="1">Uncharacterized protein</fullName>
    </submittedName>
</protein>
<accession>A0A8E1RID1</accession>
<dbReference type="EMBL" id="AYYV01000048">
    <property type="protein sequence ID" value="KRM51446.1"/>
    <property type="molecule type" value="Genomic_DNA"/>
</dbReference>
<dbReference type="AlphaFoldDB" id="A0A8E1RID1"/>
<gene>
    <name evidence="1" type="ORF">FC95_GL001512</name>
</gene>
<evidence type="ECO:0000313" key="1">
    <source>
        <dbReference type="EMBL" id="KRM51446.1"/>
    </source>
</evidence>